<keyword evidence="2" id="KW-0812">Transmembrane</keyword>
<proteinExistence type="predicted"/>
<gene>
    <name evidence="3" type="ORF">DARMORV10_C06P31590.1</name>
</gene>
<evidence type="ECO:0000256" key="2">
    <source>
        <dbReference type="SAM" id="Phobius"/>
    </source>
</evidence>
<dbReference type="PRINTS" id="PR01217">
    <property type="entry name" value="PRICHEXTENSN"/>
</dbReference>
<dbReference type="EMBL" id="HG994370">
    <property type="protein sequence ID" value="CAF2060756.1"/>
    <property type="molecule type" value="Genomic_DNA"/>
</dbReference>
<dbReference type="AlphaFoldDB" id="A0A816QEK8"/>
<name>A0A816QEK8_BRANA</name>
<accession>A0A816QEK8</accession>
<keyword evidence="2" id="KW-0472">Membrane</keyword>
<reference evidence="3" key="1">
    <citation type="submission" date="2021-01" db="EMBL/GenBank/DDBJ databases">
        <authorList>
            <consortium name="Genoscope - CEA"/>
            <person name="William W."/>
        </authorList>
    </citation>
    <scope>NUCLEOTIDE SEQUENCE</scope>
</reference>
<organism evidence="3">
    <name type="scientific">Brassica napus</name>
    <name type="common">Rape</name>
    <dbReference type="NCBI Taxonomy" id="3708"/>
    <lineage>
        <taxon>Eukaryota</taxon>
        <taxon>Viridiplantae</taxon>
        <taxon>Streptophyta</taxon>
        <taxon>Embryophyta</taxon>
        <taxon>Tracheophyta</taxon>
        <taxon>Spermatophyta</taxon>
        <taxon>Magnoliopsida</taxon>
        <taxon>eudicotyledons</taxon>
        <taxon>Gunneridae</taxon>
        <taxon>Pentapetalae</taxon>
        <taxon>rosids</taxon>
        <taxon>malvids</taxon>
        <taxon>Brassicales</taxon>
        <taxon>Brassicaceae</taxon>
        <taxon>Brassiceae</taxon>
        <taxon>Brassica</taxon>
    </lineage>
</organism>
<dbReference type="Proteomes" id="UP001295469">
    <property type="component" value="Chromosome C06"/>
</dbReference>
<evidence type="ECO:0000313" key="3">
    <source>
        <dbReference type="EMBL" id="CAF2060756.1"/>
    </source>
</evidence>
<feature type="transmembrane region" description="Helical" evidence="2">
    <location>
        <begin position="21"/>
        <end position="40"/>
    </location>
</feature>
<feature type="compositionally biased region" description="Pro residues" evidence="1">
    <location>
        <begin position="120"/>
        <end position="134"/>
    </location>
</feature>
<feature type="compositionally biased region" description="Pro residues" evidence="1">
    <location>
        <begin position="142"/>
        <end position="161"/>
    </location>
</feature>
<evidence type="ECO:0000256" key="1">
    <source>
        <dbReference type="SAM" id="MobiDB-lite"/>
    </source>
</evidence>
<keyword evidence="2" id="KW-1133">Transmembrane helix</keyword>
<feature type="region of interest" description="Disordered" evidence="1">
    <location>
        <begin position="80"/>
        <end position="161"/>
    </location>
</feature>
<sequence>MSHHFSSLVTRRREKMVSKLLVVKLVSFMMLFAVSHARWFRLGTARHLSELFILVGPKQVHNRPTQKCLLTFLPWCKHTPDQLPPSNTPTRKHQSPYTLTPELPPSSPTTELPSWYTPTPELPPPSYNPTPVFPPSYTATPELPPSYMPTPEVPAPSPAPY</sequence>
<protein>
    <submittedName>
        <fullName evidence="3">(rape) hypothetical protein</fullName>
    </submittedName>
</protein>